<protein>
    <submittedName>
        <fullName evidence="3">Caspase family protein</fullName>
    </submittedName>
</protein>
<dbReference type="GO" id="GO:0005737">
    <property type="term" value="C:cytoplasm"/>
    <property type="evidence" value="ECO:0007669"/>
    <property type="project" value="TreeGrafter"/>
</dbReference>
<dbReference type="SUPFAM" id="SSF52129">
    <property type="entry name" value="Caspase-like"/>
    <property type="match status" value="1"/>
</dbReference>
<name>A0AAX3WJ92_METEX</name>
<feature type="domain" description="Peptidase C14 caspase" evidence="2">
    <location>
        <begin position="281"/>
        <end position="579"/>
    </location>
</feature>
<sequence>MPSSLRILCVHGLGDQRQSNWDADWSSAIKRAVGTSAGVELDFRFLTYDPIFERTDISFAETLGAFWKLARSGLGGLFRQPRGPVSNISDRLRWTAGYVVAWVEDEQFQQETRALVLDTLRDYKPDIVLAHSLGSLVTYNAFSHADAGESEAAKALASTHYVTFGSQIGNPFVLGNLTYGRVQRLAARHWHHLYNEHDDVFTAPLKVQGVDNFNQLLTPFDLPGFGDHDAAGYLTHAVTQTSFWTPMVDLAARQSRAVGRKAVAGVDRWNRSLPTAAPSTRRKALLIGIDDYPDPANRLSGCVNDVFAMSATLQDCGFEPEQIRVCLNERATADGIISRLEWLVDGAQPGDQLVFFYSGHGARVPEYGQQEEPDRLTETLVPYDFDWTPEHGVSDEQINRFYAQLPYETHLLMIFDCCHSGSMHRDGAGRARGITPPDDIRHRQLRWNREAEMWVERDFTPLNKAFSSQAAKRQAFFGSNLATVRLGRAALLRVNDQKSYDRAKKARGAPIGPFLPVIIEACGEEQYSYEYRHGATSYGAFTFCLTSILRKEKNITFQKLVQLATERLERLGYNQKPQILGPAIDLDAKVPFETGRGGQPPARNLPGSATPRTSG</sequence>
<dbReference type="InterPro" id="IPR011600">
    <property type="entry name" value="Pept_C14_caspase"/>
</dbReference>
<evidence type="ECO:0000313" key="3">
    <source>
        <dbReference type="EMBL" id="WHQ71482.1"/>
    </source>
</evidence>
<dbReference type="RefSeq" id="WP_056112211.1">
    <property type="nucleotide sequence ID" value="NZ_CP073633.1"/>
</dbReference>
<dbReference type="InterPro" id="IPR029030">
    <property type="entry name" value="Caspase-like_dom_sf"/>
</dbReference>
<accession>A0AAX3WJ92</accession>
<dbReference type="InterPro" id="IPR050452">
    <property type="entry name" value="Metacaspase"/>
</dbReference>
<dbReference type="AlphaFoldDB" id="A0AAX3WJ92"/>
<reference evidence="3" key="1">
    <citation type="journal article" date="2022" name="Biotechnol. Bioprocess Eng.">
        <title>Pan-genome Analysis Reveals Comparative Genomic Features of Central Metabolic Pathways in Methylorubrum extorquens.</title>
        <authorList>
            <person name="Lee G.M."/>
            <person name="Scott-Nevros Z.K."/>
            <person name="Lee S.-M."/>
            <person name="Kim D."/>
        </authorList>
    </citation>
    <scope>NUCLEOTIDE SEQUENCE</scope>
    <source>
        <strain evidence="3">ATCC 55366</strain>
    </source>
</reference>
<evidence type="ECO:0000259" key="2">
    <source>
        <dbReference type="Pfam" id="PF00656"/>
    </source>
</evidence>
<dbReference type="GO" id="GO:0004197">
    <property type="term" value="F:cysteine-type endopeptidase activity"/>
    <property type="evidence" value="ECO:0007669"/>
    <property type="project" value="InterPro"/>
</dbReference>
<gene>
    <name evidence="3" type="ORF">KEC54_08075</name>
</gene>
<dbReference type="Pfam" id="PF00656">
    <property type="entry name" value="Peptidase_C14"/>
    <property type="match status" value="1"/>
</dbReference>
<proteinExistence type="predicted"/>
<evidence type="ECO:0000256" key="1">
    <source>
        <dbReference type="SAM" id="MobiDB-lite"/>
    </source>
</evidence>
<dbReference type="PANTHER" id="PTHR48104">
    <property type="entry name" value="METACASPASE-4"/>
    <property type="match status" value="1"/>
</dbReference>
<dbReference type="GO" id="GO:0006508">
    <property type="term" value="P:proteolysis"/>
    <property type="evidence" value="ECO:0007669"/>
    <property type="project" value="InterPro"/>
</dbReference>
<feature type="region of interest" description="Disordered" evidence="1">
    <location>
        <begin position="590"/>
        <end position="615"/>
    </location>
</feature>
<organism evidence="3 4">
    <name type="scientific">Methylorubrum extorquens</name>
    <name type="common">Methylobacterium dichloromethanicum</name>
    <name type="synonym">Methylobacterium extorquens</name>
    <dbReference type="NCBI Taxonomy" id="408"/>
    <lineage>
        <taxon>Bacteria</taxon>
        <taxon>Pseudomonadati</taxon>
        <taxon>Pseudomonadota</taxon>
        <taxon>Alphaproteobacteria</taxon>
        <taxon>Hyphomicrobiales</taxon>
        <taxon>Methylobacteriaceae</taxon>
        <taxon>Methylorubrum</taxon>
    </lineage>
</organism>
<evidence type="ECO:0000313" key="4">
    <source>
        <dbReference type="Proteomes" id="UP001223720"/>
    </source>
</evidence>
<dbReference type="EMBL" id="CP073633">
    <property type="protein sequence ID" value="WHQ71482.1"/>
    <property type="molecule type" value="Genomic_DNA"/>
</dbReference>
<dbReference type="PANTHER" id="PTHR48104:SF30">
    <property type="entry name" value="METACASPASE-1"/>
    <property type="match status" value="1"/>
</dbReference>
<dbReference type="Proteomes" id="UP001223720">
    <property type="component" value="Chromosome"/>
</dbReference>
<dbReference type="Gene3D" id="3.40.50.1460">
    <property type="match status" value="1"/>
</dbReference>